<evidence type="ECO:0000313" key="1">
    <source>
        <dbReference type="EMBL" id="CEK66477.1"/>
    </source>
</evidence>
<dbReference type="EMBL" id="HACG01019613">
    <property type="protein sequence ID" value="CEK66478.1"/>
    <property type="molecule type" value="Transcribed_RNA"/>
</dbReference>
<protein>
    <submittedName>
        <fullName evidence="1">Uncharacterized protein</fullName>
    </submittedName>
</protein>
<dbReference type="EMBL" id="HACG01019612">
    <property type="protein sequence ID" value="CEK66477.1"/>
    <property type="molecule type" value="Transcribed_RNA"/>
</dbReference>
<proteinExistence type="predicted"/>
<dbReference type="AlphaFoldDB" id="A0A0B6ZDI5"/>
<name>A0A0B6ZDI5_9EUPU</name>
<accession>A0A0B6ZDI5</accession>
<organism evidence="1">
    <name type="scientific">Arion vulgaris</name>
    <dbReference type="NCBI Taxonomy" id="1028688"/>
    <lineage>
        <taxon>Eukaryota</taxon>
        <taxon>Metazoa</taxon>
        <taxon>Spiralia</taxon>
        <taxon>Lophotrochozoa</taxon>
        <taxon>Mollusca</taxon>
        <taxon>Gastropoda</taxon>
        <taxon>Heterobranchia</taxon>
        <taxon>Euthyneura</taxon>
        <taxon>Panpulmonata</taxon>
        <taxon>Eupulmonata</taxon>
        <taxon>Stylommatophora</taxon>
        <taxon>Helicina</taxon>
        <taxon>Arionoidea</taxon>
        <taxon>Arionidae</taxon>
        <taxon>Arion</taxon>
    </lineage>
</organism>
<gene>
    <name evidence="1" type="primary">ORF58986</name>
    <name evidence="2" type="synonym">ORF58990</name>
</gene>
<reference evidence="1" key="1">
    <citation type="submission" date="2014-12" db="EMBL/GenBank/DDBJ databases">
        <title>Insight into the proteome of Arion vulgaris.</title>
        <authorList>
            <person name="Aradska J."/>
            <person name="Bulat T."/>
            <person name="Smidak R."/>
            <person name="Sarate P."/>
            <person name="Gangsoo J."/>
            <person name="Sialana F."/>
            <person name="Bilban M."/>
            <person name="Lubec G."/>
        </authorList>
    </citation>
    <scope>NUCLEOTIDE SEQUENCE</scope>
    <source>
        <tissue evidence="1">Skin</tissue>
    </source>
</reference>
<sequence length="58" mass="6748">MYNGDGKFMDRLPYYDHISQRIYKDKSSKCSIRGADISENSTLCDLVIDRWVSYSSFA</sequence>
<evidence type="ECO:0000313" key="2">
    <source>
        <dbReference type="EMBL" id="CEK66478.1"/>
    </source>
</evidence>